<dbReference type="Gene3D" id="2.60.40.10">
    <property type="entry name" value="Immunoglobulins"/>
    <property type="match status" value="2"/>
</dbReference>
<evidence type="ECO:0000259" key="4">
    <source>
        <dbReference type="Pfam" id="PF19077"/>
    </source>
</evidence>
<feature type="domain" description="Bacterial Ig" evidence="3">
    <location>
        <begin position="460"/>
        <end position="526"/>
    </location>
</feature>
<feature type="domain" description="Bacterial Ig-like" evidence="4">
    <location>
        <begin position="368"/>
        <end position="441"/>
    </location>
</feature>
<dbReference type="Pfam" id="PF17936">
    <property type="entry name" value="Big_6"/>
    <property type="match status" value="1"/>
</dbReference>
<sequence length="576" mass="56765">MSLRSRLSTISGLVGLRLPGGGADRRSVQVGVERTVAWAGASALLLAFLIPGAASADPLPAEYSGSTHGNTINLDVTAAAQTVDAALGHSSTAVDSNGDPRAHAESANLEAGALGIPVSVVSDEANSDNTTPTDSYSSGLGQLDVAGLLDTGVLVGTGSTNWAGDQACVPDGTPIATSSTSLASTSLDVPDVNLLNAGELETEGQTTLQSGSVVSTSSGNLESLSLINDLVEVEVETNPILTADSDGTTGTVTANDYGIAVTANGVTTMLGAGQSITVNLSIPSVASANLTISVGELIDSSSGALASGSLTFVSISGSVSALGGAELASLALDLLPLEATALAPEGGVECEALDAPVITSPTEGEFTDEFPTIAGTGVPGATVTVTEGGTVIGTAVVADDGTWSLVPTVPLAPGEHTIEATQEIAGLVSGPSDPVSFIVDTTAPAAPIITSPTGGEETGDATPTVTGEGEPGATVEVSVDGEPVGTAVVADDGIWSLVPSSELSCGEDEVTATQTDAAGNTSESSDPVVFTITCPVPAALPTTGSPLSVPLLASGALLLMGIGVVMVRWRKEQTAP</sequence>
<evidence type="ECO:0000256" key="2">
    <source>
        <dbReference type="SAM" id="Phobius"/>
    </source>
</evidence>
<evidence type="ECO:0000313" key="6">
    <source>
        <dbReference type="Proteomes" id="UP001146067"/>
    </source>
</evidence>
<organism evidence="5 6">
    <name type="scientific">Glycomyces luteolus</name>
    <dbReference type="NCBI Taxonomy" id="2670330"/>
    <lineage>
        <taxon>Bacteria</taxon>
        <taxon>Bacillati</taxon>
        <taxon>Actinomycetota</taxon>
        <taxon>Actinomycetes</taxon>
        <taxon>Glycomycetales</taxon>
        <taxon>Glycomycetaceae</taxon>
        <taxon>Glycomyces</taxon>
    </lineage>
</organism>
<dbReference type="InterPro" id="IPR013783">
    <property type="entry name" value="Ig-like_fold"/>
</dbReference>
<keyword evidence="2" id="KW-1133">Transmembrane helix</keyword>
<gene>
    <name evidence="5" type="ORF">O1R50_01705</name>
</gene>
<dbReference type="EMBL" id="JAPZVP010000001">
    <property type="protein sequence ID" value="MDA1358314.1"/>
    <property type="molecule type" value="Genomic_DNA"/>
</dbReference>
<dbReference type="RefSeq" id="WP_270108106.1">
    <property type="nucleotide sequence ID" value="NZ_JAPZVP010000001.1"/>
</dbReference>
<evidence type="ECO:0000256" key="1">
    <source>
        <dbReference type="SAM" id="MobiDB-lite"/>
    </source>
</evidence>
<dbReference type="InterPro" id="IPR041498">
    <property type="entry name" value="Big_6"/>
</dbReference>
<protein>
    <submittedName>
        <fullName evidence="5">Ig-like domain-containing protein</fullName>
    </submittedName>
</protein>
<accession>A0A9X3P5A6</accession>
<feature type="transmembrane region" description="Helical" evidence="2">
    <location>
        <begin position="547"/>
        <end position="567"/>
    </location>
</feature>
<reference evidence="5" key="1">
    <citation type="submission" date="2022-12" db="EMBL/GenBank/DDBJ databases">
        <title>Gycomyces niveus sp.nov.,a novel actinomycete isolated from soil in Shouguan.</title>
        <authorList>
            <person name="Yang X."/>
        </authorList>
    </citation>
    <scope>NUCLEOTIDE SEQUENCE</scope>
    <source>
        <strain evidence="5">NEAU-A15</strain>
    </source>
</reference>
<dbReference type="AlphaFoldDB" id="A0A9X3P5A6"/>
<feature type="region of interest" description="Disordered" evidence="1">
    <location>
        <begin position="446"/>
        <end position="470"/>
    </location>
</feature>
<dbReference type="Pfam" id="PF19077">
    <property type="entry name" value="Big_13"/>
    <property type="match status" value="1"/>
</dbReference>
<name>A0A9X3P5A6_9ACTN</name>
<dbReference type="Proteomes" id="UP001146067">
    <property type="component" value="Unassembled WGS sequence"/>
</dbReference>
<dbReference type="InterPro" id="IPR044016">
    <property type="entry name" value="Big_13"/>
</dbReference>
<keyword evidence="2" id="KW-0472">Membrane</keyword>
<keyword evidence="6" id="KW-1185">Reference proteome</keyword>
<evidence type="ECO:0000259" key="3">
    <source>
        <dbReference type="Pfam" id="PF17936"/>
    </source>
</evidence>
<proteinExistence type="predicted"/>
<evidence type="ECO:0000313" key="5">
    <source>
        <dbReference type="EMBL" id="MDA1358314.1"/>
    </source>
</evidence>
<keyword evidence="2" id="KW-0812">Transmembrane</keyword>
<dbReference type="NCBIfam" id="NF033510">
    <property type="entry name" value="Ca_tandemer"/>
    <property type="match status" value="2"/>
</dbReference>
<comment type="caution">
    <text evidence="5">The sequence shown here is derived from an EMBL/GenBank/DDBJ whole genome shotgun (WGS) entry which is preliminary data.</text>
</comment>
<dbReference type="GO" id="GO:0005975">
    <property type="term" value="P:carbohydrate metabolic process"/>
    <property type="evidence" value="ECO:0007669"/>
    <property type="project" value="UniProtKB-ARBA"/>
</dbReference>